<dbReference type="GO" id="GO:0005524">
    <property type="term" value="F:ATP binding"/>
    <property type="evidence" value="ECO:0007669"/>
    <property type="project" value="UniProtKB-KW"/>
</dbReference>
<dbReference type="SUPFAM" id="SSF54849">
    <property type="entry name" value="GroEL-intermediate domain like"/>
    <property type="match status" value="1"/>
</dbReference>
<dbReference type="PRINTS" id="PR00304">
    <property type="entry name" value="TCOMPLEXTCP1"/>
</dbReference>
<dbReference type="PROSITE" id="PS00751">
    <property type="entry name" value="TCP1_2"/>
    <property type="match status" value="1"/>
</dbReference>
<dbReference type="NCBIfam" id="NF041083">
    <property type="entry name" value="thermosome_beta"/>
    <property type="match status" value="1"/>
</dbReference>
<dbReference type="Pfam" id="PF10247">
    <property type="entry name" value="Romo1"/>
    <property type="match status" value="1"/>
</dbReference>
<dbReference type="GO" id="GO:0016887">
    <property type="term" value="F:ATP hydrolysis activity"/>
    <property type="evidence" value="ECO:0007669"/>
    <property type="project" value="InterPro"/>
</dbReference>
<evidence type="ECO:0000256" key="17">
    <source>
        <dbReference type="SAM" id="Phobius"/>
    </source>
</evidence>
<dbReference type="InterPro" id="IPR053374">
    <property type="entry name" value="TCP-1_chaperonin"/>
</dbReference>
<dbReference type="InterPro" id="IPR007194">
    <property type="entry name" value="TRAPP_component"/>
</dbReference>
<evidence type="ECO:0000313" key="20">
    <source>
        <dbReference type="Proteomes" id="UP000054805"/>
    </source>
</evidence>
<gene>
    <name evidence="19" type="primary">TCP1</name>
    <name evidence="19" type="ORF">T4B_15108</name>
</gene>
<evidence type="ECO:0000256" key="1">
    <source>
        <dbReference type="ARBA" id="ARBA00004222"/>
    </source>
</evidence>
<evidence type="ECO:0000256" key="3">
    <source>
        <dbReference type="ARBA" id="ARBA00004496"/>
    </source>
</evidence>
<dbReference type="Gene3D" id="3.30.260.10">
    <property type="entry name" value="TCP-1-like chaperonin intermediate domain"/>
    <property type="match status" value="1"/>
</dbReference>
<evidence type="ECO:0000256" key="16">
    <source>
        <dbReference type="RuleBase" id="RU004187"/>
    </source>
</evidence>
<dbReference type="Gene3D" id="3.30.1380.20">
    <property type="entry name" value="Trafficking protein particle complex subunit 3"/>
    <property type="match status" value="1"/>
</dbReference>
<dbReference type="GO" id="GO:0005783">
    <property type="term" value="C:endoplasmic reticulum"/>
    <property type="evidence" value="ECO:0007669"/>
    <property type="project" value="UniProtKB-SubCell"/>
</dbReference>
<dbReference type="NCBIfam" id="NF041082">
    <property type="entry name" value="thermosome_alpha"/>
    <property type="match status" value="1"/>
</dbReference>
<dbReference type="InterPro" id="IPR018450">
    <property type="entry name" value="Romo1/Mgr2"/>
</dbReference>
<dbReference type="GO" id="GO:0005794">
    <property type="term" value="C:Golgi apparatus"/>
    <property type="evidence" value="ECO:0007669"/>
    <property type="project" value="UniProtKB-SubCell"/>
</dbReference>
<organism evidence="19 20">
    <name type="scientific">Trichinella pseudospiralis</name>
    <name type="common">Parasitic roundworm</name>
    <dbReference type="NCBI Taxonomy" id="6337"/>
    <lineage>
        <taxon>Eukaryota</taxon>
        <taxon>Metazoa</taxon>
        <taxon>Ecdysozoa</taxon>
        <taxon>Nematoda</taxon>
        <taxon>Enoplea</taxon>
        <taxon>Dorylaimia</taxon>
        <taxon>Trichinellida</taxon>
        <taxon>Trichinellidae</taxon>
        <taxon>Trichinella</taxon>
    </lineage>
</organism>
<keyword evidence="7" id="KW-0813">Transport</keyword>
<dbReference type="GO" id="GO:0030008">
    <property type="term" value="C:TRAPP complex"/>
    <property type="evidence" value="ECO:0007669"/>
    <property type="project" value="InterPro"/>
</dbReference>
<evidence type="ECO:0000256" key="7">
    <source>
        <dbReference type="ARBA" id="ARBA00022448"/>
    </source>
</evidence>
<keyword evidence="13" id="KW-0333">Golgi apparatus</keyword>
<dbReference type="PROSITE" id="PS00750">
    <property type="entry name" value="TCP1_1"/>
    <property type="match status" value="1"/>
</dbReference>
<keyword evidence="12" id="KW-0931">ER-Golgi transport</keyword>
<evidence type="ECO:0000256" key="9">
    <source>
        <dbReference type="ARBA" id="ARBA00022741"/>
    </source>
</evidence>
<keyword evidence="20" id="KW-1185">Reference proteome</keyword>
<keyword evidence="17" id="KW-0472">Membrane</keyword>
<keyword evidence="8" id="KW-0963">Cytoplasm</keyword>
<dbReference type="Gene3D" id="3.50.7.10">
    <property type="entry name" value="GroEL"/>
    <property type="match status" value="1"/>
</dbReference>
<evidence type="ECO:0000256" key="10">
    <source>
        <dbReference type="ARBA" id="ARBA00022824"/>
    </source>
</evidence>
<feature type="transmembrane region" description="Helical" evidence="17">
    <location>
        <begin position="495"/>
        <end position="518"/>
    </location>
</feature>
<dbReference type="PROSITE" id="PS00995">
    <property type="entry name" value="TCP1_3"/>
    <property type="match status" value="1"/>
</dbReference>
<keyword evidence="14 16" id="KW-0143">Chaperone</keyword>
<dbReference type="InterPro" id="IPR002423">
    <property type="entry name" value="Cpn60/GroEL/TCP-1"/>
</dbReference>
<dbReference type="Gene3D" id="1.10.560.10">
    <property type="entry name" value="GroEL-like equatorial domain"/>
    <property type="match status" value="1"/>
</dbReference>
<dbReference type="Pfam" id="PF00118">
    <property type="entry name" value="Cpn60_TCP1"/>
    <property type="match status" value="1"/>
</dbReference>
<dbReference type="EMBL" id="JYDS01000157">
    <property type="protein sequence ID" value="KRZ23000.1"/>
    <property type="molecule type" value="Genomic_DNA"/>
</dbReference>
<feature type="transmembrane region" description="Helical" evidence="17">
    <location>
        <begin position="773"/>
        <end position="799"/>
    </location>
</feature>
<dbReference type="FunFam" id="1.10.560.10:FF:000070">
    <property type="entry name" value="Uncharacterized protein"/>
    <property type="match status" value="1"/>
</dbReference>
<dbReference type="GO" id="GO:0051082">
    <property type="term" value="F:unfolded protein binding"/>
    <property type="evidence" value="ECO:0007669"/>
    <property type="project" value="InterPro"/>
</dbReference>
<feature type="non-terminal residue" evidence="19">
    <location>
        <position position="1"/>
    </location>
</feature>
<dbReference type="InterPro" id="IPR027410">
    <property type="entry name" value="TCP-1-like_intermed_sf"/>
</dbReference>
<dbReference type="Proteomes" id="UP000054805">
    <property type="component" value="Unassembled WGS sequence"/>
</dbReference>
<evidence type="ECO:0000256" key="15">
    <source>
        <dbReference type="ARBA" id="ARBA00030049"/>
    </source>
</evidence>
<dbReference type="InterPro" id="IPR002194">
    <property type="entry name" value="Chaperonin_TCP-1_CS"/>
</dbReference>
<evidence type="ECO:0000256" key="14">
    <source>
        <dbReference type="ARBA" id="ARBA00023186"/>
    </source>
</evidence>
<feature type="chain" id="PRO_5006879956" description="T-complex protein 1 subunit alpha" evidence="18">
    <location>
        <begin position="17"/>
        <end position="831"/>
    </location>
</feature>
<evidence type="ECO:0000256" key="5">
    <source>
        <dbReference type="ARBA" id="ARBA00008020"/>
    </source>
</evidence>
<dbReference type="InterPro" id="IPR017998">
    <property type="entry name" value="Chaperone_TCP-1"/>
</dbReference>
<evidence type="ECO:0000256" key="11">
    <source>
        <dbReference type="ARBA" id="ARBA00022840"/>
    </source>
</evidence>
<keyword evidence="10" id="KW-0256">Endoplasmic reticulum</keyword>
<dbReference type="GO" id="GO:0048193">
    <property type="term" value="P:Golgi vesicle transport"/>
    <property type="evidence" value="ECO:0007669"/>
    <property type="project" value="InterPro"/>
</dbReference>
<sequence>LKNFLCCLTLIRLQCAEFTIMSKLPARSAGEPRKINSELFSMTYGALVLQLLDDFDRDEDVNMHLDKIGYNIGLRIIDDFFSKNPNVGKCGDLKEVSEMVARGLKIYLGITATVSNWSPGMDEFSLLFETNPLAEFVELPSEDHKNLQYSQAICGALRGALEMVQLEVSATFLQDQLRSGNTNEIRVKLIRKLEEQNFSKSEIFSTMPISDNQSLLSVRGKRITGEAVRSHNVTAVKAVANILRSSLGPIGLDKIIVDDVGDLTITNDGATILKLLEVKHPAAKVMIELAQLQDKEVGDGTTSVVILAAEILNYADQLVKQRIHPTSIISGLRVACREAVKYMRDHLSINVDDLGRDCLLCVAKTAMSSKFISVESDFFANMLVDAIEKVKFQEGSSTKYPVNAVNVLKALGGRCLDSILINGYALNCTVASQSMPKQLMQAKIACLDFSLNAERLKMGITFELNDPRAIDPIIKEEKDIARRRAEKILKAGANVVLLTGGMADFVIEMFVSAGVMAVRRCKKMDLKRIAKATGATLITSMTGLETEESFDASLLGHAEEVVQERICDDELILIKGPKARTSSSIILRGANDFVLDEMERSVHDALCALKRVMESGKVVVGGGTVEAAISVYLENFANSLSSRELLAVAEFASALMVIPRTLAVNSGEDCSDLIAKLRAYHNGYYMNRSDETAGLDVRNGEVIDNKVAGVLEPLESKVKILKFATEAAITILRIDDMIKVDPEERKDRRFQRVPTGYGPHGAKGPNCFDQIKVGLVMGGAVGAAVGVIFGGVSALSMGLRGRELLRQLGKVMATSSGSFGLFMAVGSALRC</sequence>
<keyword evidence="9 16" id="KW-0547">Nucleotide-binding</keyword>
<evidence type="ECO:0000313" key="19">
    <source>
        <dbReference type="EMBL" id="KRZ23000.1"/>
    </source>
</evidence>
<keyword evidence="17" id="KW-0812">Transmembrane</keyword>
<reference evidence="19 20" key="1">
    <citation type="submission" date="2015-01" db="EMBL/GenBank/DDBJ databases">
        <title>Evolution of Trichinella species and genotypes.</title>
        <authorList>
            <person name="Korhonen P.K."/>
            <person name="Edoardo P."/>
            <person name="Giuseppe L.R."/>
            <person name="Gasser R.B."/>
        </authorList>
    </citation>
    <scope>NUCLEOTIDE SEQUENCE [LARGE SCALE GENOMIC DNA]</scope>
    <source>
        <strain evidence="19">ISS588</strain>
    </source>
</reference>
<keyword evidence="17" id="KW-1133">Transmembrane helix</keyword>
<dbReference type="SUPFAM" id="SSF52029">
    <property type="entry name" value="GroEL apical domain-like"/>
    <property type="match status" value="1"/>
</dbReference>
<dbReference type="InterPro" id="IPR016721">
    <property type="entry name" value="Bet3"/>
</dbReference>
<dbReference type="InterPro" id="IPR024096">
    <property type="entry name" value="NO_sig/Golgi_transp_ligand-bd"/>
</dbReference>
<dbReference type="PANTHER" id="PTHR11353">
    <property type="entry name" value="CHAPERONIN"/>
    <property type="match status" value="1"/>
</dbReference>
<evidence type="ECO:0000256" key="8">
    <source>
        <dbReference type="ARBA" id="ARBA00022490"/>
    </source>
</evidence>
<keyword evidence="18" id="KW-0732">Signal</keyword>
<dbReference type="GO" id="GO:0016236">
    <property type="term" value="P:macroautophagy"/>
    <property type="evidence" value="ECO:0007669"/>
    <property type="project" value="UniProtKB-ARBA"/>
</dbReference>
<proteinExistence type="inferred from homology"/>
<feature type="signal peptide" evidence="18">
    <location>
        <begin position="1"/>
        <end position="16"/>
    </location>
</feature>
<evidence type="ECO:0000256" key="6">
    <source>
        <dbReference type="ARBA" id="ARBA00014424"/>
    </source>
</evidence>
<dbReference type="InterPro" id="IPR027413">
    <property type="entry name" value="GROEL-like_equatorial_sf"/>
</dbReference>
<dbReference type="CDD" id="cd03335">
    <property type="entry name" value="TCP1_alpha"/>
    <property type="match status" value="1"/>
</dbReference>
<dbReference type="InterPro" id="IPR054827">
    <property type="entry name" value="thermosome_alpha"/>
</dbReference>
<dbReference type="InterPro" id="IPR027409">
    <property type="entry name" value="GroEL-like_apical_dom_sf"/>
</dbReference>
<protein>
    <recommendedName>
        <fullName evidence="6">T-complex protein 1 subunit alpha</fullName>
    </recommendedName>
    <alternativeName>
        <fullName evidence="15">CCT-alpha</fullName>
    </alternativeName>
</protein>
<evidence type="ECO:0000256" key="18">
    <source>
        <dbReference type="SAM" id="SignalP"/>
    </source>
</evidence>
<dbReference type="InterPro" id="IPR012715">
    <property type="entry name" value="Chap_CCT_alpha"/>
</dbReference>
<dbReference type="SUPFAM" id="SSF48592">
    <property type="entry name" value="GroEL equatorial domain-like"/>
    <property type="match status" value="1"/>
</dbReference>
<dbReference type="FunFam" id="3.30.1380.20:FF:000001">
    <property type="entry name" value="Trafficking protein particle complex subunit BET3"/>
    <property type="match status" value="1"/>
</dbReference>
<evidence type="ECO:0000256" key="12">
    <source>
        <dbReference type="ARBA" id="ARBA00022892"/>
    </source>
</evidence>
<accession>A0A0V1IJN5</accession>
<dbReference type="GO" id="GO:0140662">
    <property type="term" value="F:ATP-dependent protein folding chaperone"/>
    <property type="evidence" value="ECO:0007669"/>
    <property type="project" value="InterPro"/>
</dbReference>
<dbReference type="Pfam" id="PF04051">
    <property type="entry name" value="TRAPP"/>
    <property type="match status" value="1"/>
</dbReference>
<name>A0A0V1IJN5_TRIPS</name>
<evidence type="ECO:0000256" key="13">
    <source>
        <dbReference type="ARBA" id="ARBA00023034"/>
    </source>
</evidence>
<dbReference type="CDD" id="cd14942">
    <property type="entry name" value="TRAPPC3_bet3"/>
    <property type="match status" value="1"/>
</dbReference>
<comment type="caution">
    <text evidence="19">The sequence shown here is derived from an EMBL/GenBank/DDBJ whole genome shotgun (WGS) entry which is preliminary data.</text>
</comment>
<dbReference type="SUPFAM" id="SSF111126">
    <property type="entry name" value="Ligand-binding domain in the NO signalling and Golgi transport"/>
    <property type="match status" value="1"/>
</dbReference>
<comment type="similarity">
    <text evidence="5 16">Belongs to the TCP-1 chaperonin family.</text>
</comment>
<comment type="similarity">
    <text evidence="4">Belongs to the TRAPP small subunits family. BET3 subfamily.</text>
</comment>
<evidence type="ECO:0000256" key="2">
    <source>
        <dbReference type="ARBA" id="ARBA00004240"/>
    </source>
</evidence>
<evidence type="ECO:0000256" key="4">
    <source>
        <dbReference type="ARBA" id="ARBA00006218"/>
    </source>
</evidence>
<keyword evidence="11 16" id="KW-0067">ATP-binding</keyword>
<comment type="subcellular location">
    <subcellularLocation>
        <location evidence="3">Cytoplasm</location>
    </subcellularLocation>
    <subcellularLocation>
        <location evidence="2">Endoplasmic reticulum</location>
    </subcellularLocation>
    <subcellularLocation>
        <location evidence="1">Golgi apparatus</location>
        <location evidence="1">cis-Golgi network</location>
    </subcellularLocation>
</comment>
<dbReference type="SMART" id="SM01378">
    <property type="entry name" value="Romo1"/>
    <property type="match status" value="1"/>
</dbReference>
<dbReference type="AlphaFoldDB" id="A0A0V1IJN5"/>